<sequence>MQSLQSLHTFALPAKCQKLVRITAPEQLHSIDFTNPFFILGEGSNCVFLNDFNGTVIQMENRGIDITELDGHYLVRVAAGESWHSLVIKLLDMGIAGLENLALIPGTVGAAPVQNIGAYGVELADVFSHLSGYNLDKQSFDTMDKSACQFGYRDSVFKGALYGRFVITEVVLKLPKQWQPMLDYGPLRDLASTEVSAKQVAERVIQIRRSKLPDPKQCANAGSFFKNPVVGLGQVNSLRAHYPEMPIYPVNEHKVKLAAGWLIEQAGLKGHRIGGIRVYEKQALVLVNDQQGNGEELLAMIAYIQKSVFAKFAVELSPEVRLIGRDGELSKGVEHG</sequence>
<dbReference type="EC" id="1.3.1.98" evidence="6 20"/>
<dbReference type="PANTHER" id="PTHR21071:SF4">
    <property type="entry name" value="UDP-N-ACETYLENOLPYRUVOYLGLUCOSAMINE REDUCTASE"/>
    <property type="match status" value="1"/>
</dbReference>
<keyword evidence="13 20" id="KW-0133">Cell shape</keyword>
<evidence type="ECO:0000256" key="8">
    <source>
        <dbReference type="ARBA" id="ARBA00022490"/>
    </source>
</evidence>
<feature type="active site" evidence="20">
    <location>
        <position position="153"/>
    </location>
</feature>
<evidence type="ECO:0000313" key="22">
    <source>
        <dbReference type="EMBL" id="KZN40633.1"/>
    </source>
</evidence>
<dbReference type="Pfam" id="PF02873">
    <property type="entry name" value="MurB_C"/>
    <property type="match status" value="1"/>
</dbReference>
<comment type="caution">
    <text evidence="22">The sequence shown here is derived from an EMBL/GenBank/DDBJ whole genome shotgun (WGS) entry which is preliminary data.</text>
</comment>
<evidence type="ECO:0000256" key="19">
    <source>
        <dbReference type="ARBA" id="ARBA00048914"/>
    </source>
</evidence>
<dbReference type="GO" id="GO:0008360">
    <property type="term" value="P:regulation of cell shape"/>
    <property type="evidence" value="ECO:0007669"/>
    <property type="project" value="UniProtKB-KW"/>
</dbReference>
<dbReference type="PATRIC" id="fig|1365250.3.peg.1410"/>
<evidence type="ECO:0000256" key="12">
    <source>
        <dbReference type="ARBA" id="ARBA00022857"/>
    </source>
</evidence>
<dbReference type="InterPro" id="IPR016167">
    <property type="entry name" value="FAD-bd_PCMH_sub1"/>
</dbReference>
<protein>
    <recommendedName>
        <fullName evidence="7 20">UDP-N-acetylenolpyruvoylglucosamine reductase</fullName>
        <ecNumber evidence="6 20">1.3.1.98</ecNumber>
    </recommendedName>
    <alternativeName>
        <fullName evidence="18 20">UDP-N-acetylmuramate dehydrogenase</fullName>
    </alternativeName>
</protein>
<dbReference type="InterPro" id="IPR016166">
    <property type="entry name" value="FAD-bd_PCMH"/>
</dbReference>
<keyword evidence="12 20" id="KW-0521">NADP</keyword>
<dbReference type="GO" id="GO:0005829">
    <property type="term" value="C:cytosol"/>
    <property type="evidence" value="ECO:0007669"/>
    <property type="project" value="TreeGrafter"/>
</dbReference>
<proteinExistence type="inferred from homology"/>
<dbReference type="UniPathway" id="UPA00219"/>
<evidence type="ECO:0000256" key="15">
    <source>
        <dbReference type="ARBA" id="ARBA00023002"/>
    </source>
</evidence>
<feature type="domain" description="FAD-binding PCMH-type" evidence="21">
    <location>
        <begin position="12"/>
        <end position="177"/>
    </location>
</feature>
<dbReference type="InterPro" id="IPR036635">
    <property type="entry name" value="MurB_C_sf"/>
</dbReference>
<evidence type="ECO:0000256" key="11">
    <source>
        <dbReference type="ARBA" id="ARBA00022827"/>
    </source>
</evidence>
<evidence type="ECO:0000256" key="4">
    <source>
        <dbReference type="ARBA" id="ARBA00004752"/>
    </source>
</evidence>
<dbReference type="InterPro" id="IPR036318">
    <property type="entry name" value="FAD-bd_PCMH-like_sf"/>
</dbReference>
<feature type="active site" description="Proton donor" evidence="20">
    <location>
        <position position="223"/>
    </location>
</feature>
<dbReference type="Gene3D" id="3.30.43.10">
    <property type="entry name" value="Uridine Diphospho-n-acetylenolpyruvylglucosamine Reductase, domain 2"/>
    <property type="match status" value="1"/>
</dbReference>
<evidence type="ECO:0000256" key="18">
    <source>
        <dbReference type="ARBA" id="ARBA00031026"/>
    </source>
</evidence>
<accession>A0A166XNL1</accession>
<keyword evidence="16 20" id="KW-0131">Cell cycle</keyword>
<dbReference type="Proteomes" id="UP000076643">
    <property type="component" value="Unassembled WGS sequence"/>
</dbReference>
<evidence type="ECO:0000256" key="16">
    <source>
        <dbReference type="ARBA" id="ARBA00023306"/>
    </source>
</evidence>
<comment type="pathway">
    <text evidence="4 20">Cell wall biogenesis; peptidoglycan biosynthesis.</text>
</comment>
<evidence type="ECO:0000256" key="2">
    <source>
        <dbReference type="ARBA" id="ARBA00003921"/>
    </source>
</evidence>
<comment type="subcellular location">
    <subcellularLocation>
        <location evidence="3 20">Cytoplasm</location>
    </subcellularLocation>
</comment>
<dbReference type="GO" id="GO:0071555">
    <property type="term" value="P:cell wall organization"/>
    <property type="evidence" value="ECO:0007669"/>
    <property type="project" value="UniProtKB-KW"/>
</dbReference>
<comment type="catalytic activity">
    <reaction evidence="19 20">
        <text>UDP-N-acetyl-alpha-D-muramate + NADP(+) = UDP-N-acetyl-3-O-(1-carboxyvinyl)-alpha-D-glucosamine + NADPH + H(+)</text>
        <dbReference type="Rhea" id="RHEA:12248"/>
        <dbReference type="ChEBI" id="CHEBI:15378"/>
        <dbReference type="ChEBI" id="CHEBI:57783"/>
        <dbReference type="ChEBI" id="CHEBI:58349"/>
        <dbReference type="ChEBI" id="CHEBI:68483"/>
        <dbReference type="ChEBI" id="CHEBI:70757"/>
        <dbReference type="EC" id="1.3.1.98"/>
    </reaction>
</comment>
<keyword evidence="11 20" id="KW-0274">FAD</keyword>
<evidence type="ECO:0000256" key="3">
    <source>
        <dbReference type="ARBA" id="ARBA00004496"/>
    </source>
</evidence>
<dbReference type="SUPFAM" id="SSF56194">
    <property type="entry name" value="Uridine diphospho-N-Acetylenolpyruvylglucosamine reductase, MurB, C-terminal domain"/>
    <property type="match status" value="1"/>
</dbReference>
<dbReference type="InterPro" id="IPR003170">
    <property type="entry name" value="MurB"/>
</dbReference>
<dbReference type="AlphaFoldDB" id="A0A166XNL1"/>
<dbReference type="NCBIfam" id="NF000755">
    <property type="entry name" value="PRK00046.1"/>
    <property type="match status" value="1"/>
</dbReference>
<comment type="function">
    <text evidence="2 20">Cell wall formation.</text>
</comment>
<dbReference type="PANTHER" id="PTHR21071">
    <property type="entry name" value="UDP-N-ACETYLENOLPYRUVOYLGLUCOSAMINE REDUCTASE"/>
    <property type="match status" value="1"/>
</dbReference>
<evidence type="ECO:0000256" key="20">
    <source>
        <dbReference type="HAMAP-Rule" id="MF_00037"/>
    </source>
</evidence>
<dbReference type="SUPFAM" id="SSF56176">
    <property type="entry name" value="FAD-binding/transporter-associated domain-like"/>
    <property type="match status" value="1"/>
</dbReference>
<keyword evidence="8 20" id="KW-0963">Cytoplasm</keyword>
<dbReference type="InterPro" id="IPR006094">
    <property type="entry name" value="Oxid_FAD_bind_N"/>
</dbReference>
<dbReference type="GO" id="GO:0051301">
    <property type="term" value="P:cell division"/>
    <property type="evidence" value="ECO:0007669"/>
    <property type="project" value="UniProtKB-KW"/>
</dbReference>
<evidence type="ECO:0000256" key="14">
    <source>
        <dbReference type="ARBA" id="ARBA00022984"/>
    </source>
</evidence>
<evidence type="ECO:0000256" key="1">
    <source>
        <dbReference type="ARBA" id="ARBA00001974"/>
    </source>
</evidence>
<dbReference type="HAMAP" id="MF_00037">
    <property type="entry name" value="MurB"/>
    <property type="match status" value="1"/>
</dbReference>
<name>A0A166XNL1_9GAMM</name>
<keyword evidence="17 20" id="KW-0961">Cell wall biogenesis/degradation</keyword>
<keyword evidence="15 20" id="KW-0560">Oxidoreductase</keyword>
<evidence type="ECO:0000313" key="23">
    <source>
        <dbReference type="Proteomes" id="UP000076643"/>
    </source>
</evidence>
<keyword evidence="10 20" id="KW-0285">Flavoprotein</keyword>
<gene>
    <name evidence="20" type="primary">murB</name>
    <name evidence="22" type="ORF">N475_10925</name>
</gene>
<evidence type="ECO:0000256" key="9">
    <source>
        <dbReference type="ARBA" id="ARBA00022618"/>
    </source>
</evidence>
<comment type="cofactor">
    <cofactor evidence="1 20">
        <name>FAD</name>
        <dbReference type="ChEBI" id="CHEBI:57692"/>
    </cofactor>
</comment>
<dbReference type="InterPro" id="IPR016169">
    <property type="entry name" value="FAD-bd_PCMH_sub2"/>
</dbReference>
<keyword evidence="23" id="KW-1185">Reference proteome</keyword>
<dbReference type="Gene3D" id="3.90.78.10">
    <property type="entry name" value="UDP-N-acetylenolpyruvoylglucosamine reductase, C-terminal domain"/>
    <property type="match status" value="1"/>
</dbReference>
<dbReference type="RefSeq" id="WP_063364925.1">
    <property type="nucleotide sequence ID" value="NZ_AQHB01000035.1"/>
</dbReference>
<evidence type="ECO:0000256" key="10">
    <source>
        <dbReference type="ARBA" id="ARBA00022630"/>
    </source>
</evidence>
<evidence type="ECO:0000256" key="5">
    <source>
        <dbReference type="ARBA" id="ARBA00010485"/>
    </source>
</evidence>
<feature type="active site" evidence="20">
    <location>
        <position position="319"/>
    </location>
</feature>
<reference evidence="22 23" key="1">
    <citation type="submission" date="2013-07" db="EMBL/GenBank/DDBJ databases">
        <title>Comparative Genomic and Metabolomic Analysis of Twelve Strains of Pseudoalteromonas luteoviolacea.</title>
        <authorList>
            <person name="Vynne N.G."/>
            <person name="Mansson M."/>
            <person name="Gram L."/>
        </authorList>
    </citation>
    <scope>NUCLEOTIDE SEQUENCE [LARGE SCALE GENOMIC DNA]</scope>
    <source>
        <strain evidence="22 23">DSM 6061</strain>
    </source>
</reference>
<dbReference type="GO" id="GO:0071949">
    <property type="term" value="F:FAD binding"/>
    <property type="evidence" value="ECO:0007669"/>
    <property type="project" value="InterPro"/>
</dbReference>
<evidence type="ECO:0000256" key="7">
    <source>
        <dbReference type="ARBA" id="ARBA00015188"/>
    </source>
</evidence>
<dbReference type="Pfam" id="PF01565">
    <property type="entry name" value="FAD_binding_4"/>
    <property type="match status" value="1"/>
</dbReference>
<organism evidence="22 23">
    <name type="scientific">Pseudoalteromonas luteoviolacea DSM 6061</name>
    <dbReference type="NCBI Taxonomy" id="1365250"/>
    <lineage>
        <taxon>Bacteria</taxon>
        <taxon>Pseudomonadati</taxon>
        <taxon>Pseudomonadota</taxon>
        <taxon>Gammaproteobacteria</taxon>
        <taxon>Alteromonadales</taxon>
        <taxon>Pseudoalteromonadaceae</taxon>
        <taxon>Pseudoalteromonas</taxon>
    </lineage>
</organism>
<comment type="similarity">
    <text evidence="5 20">Belongs to the MurB family.</text>
</comment>
<keyword evidence="9 20" id="KW-0132">Cell division</keyword>
<dbReference type="GO" id="GO:0009252">
    <property type="term" value="P:peptidoglycan biosynthetic process"/>
    <property type="evidence" value="ECO:0007669"/>
    <property type="project" value="UniProtKB-UniRule"/>
</dbReference>
<dbReference type="NCBIfam" id="TIGR00179">
    <property type="entry name" value="murB"/>
    <property type="match status" value="1"/>
</dbReference>
<evidence type="ECO:0000256" key="17">
    <source>
        <dbReference type="ARBA" id="ARBA00023316"/>
    </source>
</evidence>
<dbReference type="PROSITE" id="PS51387">
    <property type="entry name" value="FAD_PCMH"/>
    <property type="match status" value="1"/>
</dbReference>
<evidence type="ECO:0000256" key="13">
    <source>
        <dbReference type="ARBA" id="ARBA00022960"/>
    </source>
</evidence>
<dbReference type="InterPro" id="IPR011601">
    <property type="entry name" value="MurB_C"/>
</dbReference>
<evidence type="ECO:0000256" key="6">
    <source>
        <dbReference type="ARBA" id="ARBA00012518"/>
    </source>
</evidence>
<evidence type="ECO:0000259" key="21">
    <source>
        <dbReference type="PROSITE" id="PS51387"/>
    </source>
</evidence>
<keyword evidence="14 20" id="KW-0573">Peptidoglycan synthesis</keyword>
<dbReference type="GO" id="GO:0008762">
    <property type="term" value="F:UDP-N-acetylmuramate dehydrogenase activity"/>
    <property type="evidence" value="ECO:0007669"/>
    <property type="project" value="UniProtKB-UniRule"/>
</dbReference>
<dbReference type="Gene3D" id="3.30.465.10">
    <property type="match status" value="1"/>
</dbReference>
<dbReference type="EMBL" id="AUYB01000093">
    <property type="protein sequence ID" value="KZN40633.1"/>
    <property type="molecule type" value="Genomic_DNA"/>
</dbReference>